<evidence type="ECO:0000313" key="8">
    <source>
        <dbReference type="EMBL" id="ORX46331.1"/>
    </source>
</evidence>
<evidence type="ECO:0000259" key="6">
    <source>
        <dbReference type="Pfam" id="PF07731"/>
    </source>
</evidence>
<feature type="domain" description="Plastocyanin-like" evidence="5">
    <location>
        <begin position="174"/>
        <end position="323"/>
    </location>
</feature>
<dbReference type="GO" id="GO:0016491">
    <property type="term" value="F:oxidoreductase activity"/>
    <property type="evidence" value="ECO:0007669"/>
    <property type="project" value="UniProtKB-KW"/>
</dbReference>
<evidence type="ECO:0008006" key="10">
    <source>
        <dbReference type="Google" id="ProtNLM"/>
    </source>
</evidence>
<evidence type="ECO:0000256" key="1">
    <source>
        <dbReference type="ARBA" id="ARBA00010609"/>
    </source>
</evidence>
<keyword evidence="4" id="KW-0186">Copper</keyword>
<comment type="caution">
    <text evidence="8">The sequence shown here is derived from an EMBL/GenBank/DDBJ whole genome shotgun (WGS) entry which is preliminary data.</text>
</comment>
<dbReference type="Proteomes" id="UP000242146">
    <property type="component" value="Unassembled WGS sequence"/>
</dbReference>
<dbReference type="InterPro" id="IPR011707">
    <property type="entry name" value="Cu-oxidase-like_N"/>
</dbReference>
<dbReference type="Pfam" id="PF07732">
    <property type="entry name" value="Cu-oxidase_3"/>
    <property type="match status" value="1"/>
</dbReference>
<evidence type="ECO:0000256" key="2">
    <source>
        <dbReference type="ARBA" id="ARBA00022723"/>
    </source>
</evidence>
<feature type="domain" description="Plastocyanin-like" evidence="7">
    <location>
        <begin position="36"/>
        <end position="152"/>
    </location>
</feature>
<dbReference type="CDD" id="cd04205">
    <property type="entry name" value="CuRO_2_LCC_like"/>
    <property type="match status" value="1"/>
</dbReference>
<organism evidence="8 9">
    <name type="scientific">Hesseltinella vesiculosa</name>
    <dbReference type="NCBI Taxonomy" id="101127"/>
    <lineage>
        <taxon>Eukaryota</taxon>
        <taxon>Fungi</taxon>
        <taxon>Fungi incertae sedis</taxon>
        <taxon>Mucoromycota</taxon>
        <taxon>Mucoromycotina</taxon>
        <taxon>Mucoromycetes</taxon>
        <taxon>Mucorales</taxon>
        <taxon>Cunninghamellaceae</taxon>
        <taxon>Hesseltinella</taxon>
    </lineage>
</organism>
<evidence type="ECO:0000256" key="3">
    <source>
        <dbReference type="ARBA" id="ARBA00023002"/>
    </source>
</evidence>
<dbReference type="PROSITE" id="PS00080">
    <property type="entry name" value="MULTICOPPER_OXIDASE2"/>
    <property type="match status" value="1"/>
</dbReference>
<dbReference type="InterPro" id="IPR008972">
    <property type="entry name" value="Cupredoxin"/>
</dbReference>
<dbReference type="Pfam" id="PF07731">
    <property type="entry name" value="Cu-oxidase_2"/>
    <property type="match status" value="1"/>
</dbReference>
<dbReference type="AlphaFoldDB" id="A0A1X2G6I5"/>
<dbReference type="SUPFAM" id="SSF49503">
    <property type="entry name" value="Cupredoxins"/>
    <property type="match status" value="3"/>
</dbReference>
<dbReference type="FunFam" id="2.60.40.420:FF:000045">
    <property type="entry name" value="Laccase 2"/>
    <property type="match status" value="1"/>
</dbReference>
<keyword evidence="2" id="KW-0479">Metal-binding</keyword>
<dbReference type="STRING" id="101127.A0A1X2G6I5"/>
<dbReference type="Gene3D" id="2.60.40.420">
    <property type="entry name" value="Cupredoxins - blue copper proteins"/>
    <property type="match status" value="3"/>
</dbReference>
<dbReference type="GO" id="GO:0005507">
    <property type="term" value="F:copper ion binding"/>
    <property type="evidence" value="ECO:0007669"/>
    <property type="project" value="InterPro"/>
</dbReference>
<name>A0A1X2G6I5_9FUNG</name>
<evidence type="ECO:0000259" key="5">
    <source>
        <dbReference type="Pfam" id="PF00394"/>
    </source>
</evidence>
<gene>
    <name evidence="8" type="ORF">DM01DRAFT_1397126</name>
</gene>
<dbReference type="InterPro" id="IPR011706">
    <property type="entry name" value="Cu-oxidase_C"/>
</dbReference>
<dbReference type="InterPro" id="IPR045087">
    <property type="entry name" value="Cu-oxidase_fam"/>
</dbReference>
<evidence type="ECO:0000259" key="7">
    <source>
        <dbReference type="Pfam" id="PF07732"/>
    </source>
</evidence>
<dbReference type="Pfam" id="PF00394">
    <property type="entry name" value="Cu-oxidase"/>
    <property type="match status" value="1"/>
</dbReference>
<keyword evidence="9" id="KW-1185">Reference proteome</keyword>
<protein>
    <recommendedName>
        <fullName evidence="10">Cupredoxin</fullName>
    </recommendedName>
</protein>
<proteinExistence type="inferred from homology"/>
<keyword evidence="3" id="KW-0560">Oxidoreductase</keyword>
<evidence type="ECO:0000256" key="4">
    <source>
        <dbReference type="ARBA" id="ARBA00023008"/>
    </source>
</evidence>
<dbReference type="PANTHER" id="PTHR11709:SF394">
    <property type="entry name" value="FI03373P-RELATED"/>
    <property type="match status" value="1"/>
</dbReference>
<evidence type="ECO:0000313" key="9">
    <source>
        <dbReference type="Proteomes" id="UP000242146"/>
    </source>
</evidence>
<dbReference type="InterPro" id="IPR033138">
    <property type="entry name" value="Cu_oxidase_CS"/>
</dbReference>
<dbReference type="EMBL" id="MCGT01000038">
    <property type="protein sequence ID" value="ORX46331.1"/>
    <property type="molecule type" value="Genomic_DNA"/>
</dbReference>
<dbReference type="InterPro" id="IPR002355">
    <property type="entry name" value="Cu_oxidase_Cu_BS"/>
</dbReference>
<dbReference type="PROSITE" id="PS00079">
    <property type="entry name" value="MULTICOPPER_OXIDASE1"/>
    <property type="match status" value="1"/>
</dbReference>
<feature type="domain" description="Plastocyanin-like" evidence="6">
    <location>
        <begin position="408"/>
        <end position="562"/>
    </location>
</feature>
<dbReference type="PANTHER" id="PTHR11709">
    <property type="entry name" value="MULTI-COPPER OXIDASE"/>
    <property type="match status" value="1"/>
</dbReference>
<dbReference type="OrthoDB" id="2121828at2759"/>
<reference evidence="8 9" key="1">
    <citation type="submission" date="2016-07" db="EMBL/GenBank/DDBJ databases">
        <title>Pervasive Adenine N6-methylation of Active Genes in Fungi.</title>
        <authorList>
            <consortium name="DOE Joint Genome Institute"/>
            <person name="Mondo S.J."/>
            <person name="Dannebaum R.O."/>
            <person name="Kuo R.C."/>
            <person name="Labutti K."/>
            <person name="Haridas S."/>
            <person name="Kuo A."/>
            <person name="Salamov A."/>
            <person name="Ahrendt S.R."/>
            <person name="Lipzen A."/>
            <person name="Sullivan W."/>
            <person name="Andreopoulos W.B."/>
            <person name="Clum A."/>
            <person name="Lindquist E."/>
            <person name="Daum C."/>
            <person name="Ramamoorthy G.K."/>
            <person name="Gryganskyi A."/>
            <person name="Culley D."/>
            <person name="Magnuson J.K."/>
            <person name="James T.Y."/>
            <person name="O'Malley M.A."/>
            <person name="Stajich J.E."/>
            <person name="Spatafora J.W."/>
            <person name="Visel A."/>
            <person name="Grigoriev I.V."/>
        </authorList>
    </citation>
    <scope>NUCLEOTIDE SEQUENCE [LARGE SCALE GENOMIC DNA]</scope>
    <source>
        <strain evidence="8 9">NRRL 3301</strain>
    </source>
</reference>
<dbReference type="InterPro" id="IPR001117">
    <property type="entry name" value="Cu-oxidase_2nd"/>
</dbReference>
<sequence length="572" mass="65252">MNLLFLPSIYSVTVLILFLCPQCVFSKLRIYDLDITRGQIDPDCSGVLSDVLMVNGQYPAPPLYATVNDEIRITVHNSMASNAPTTIHYHGILQIGTTESDGVPNVTQAPINPGEGFEQRFTLTNQSGTYYYHAHVDLQDDVIQGPFIIFPSENDWPMSSKEKLSDGRHQYDDERIIQLSEWWYQAPVDRQNYYLGTEYKGFIAADNYLVNGHGMAREPQGAICPGLTVLDVTPGKTYRFRVIGALTFSTVGYSIAEHKMTIIEVDGDLIEPYESDYLEISPGQRFSFLLKTDKHLNGSYNMDIRPFWITNTTGHGRAILSYDAISNSESSIFPLRTTMKPASDLTIPNFPSEKSQWAYPNMVPLNHVDGYDFAASPDRTIIILPEEKMTRTNTTRWLVNGHQMEHWSVPLLEQLRRRKLKRSNDTVLHLNRQGEWDGYDTFTKTYPMKYGEVIDFVIHTTTLINDGICAAHPWHSHGVKHFPIAYGNGKYNHNHDKNIRNYPHPIARDTTLVYPDQGRYNTSMVPCGWTKLRIFAVNPGLWAFHCHITGHMLQGMMIIMEMAPERITYLRT</sequence>
<comment type="similarity">
    <text evidence="1">Belongs to the multicopper oxidase family.</text>
</comment>
<accession>A0A1X2G6I5</accession>